<proteinExistence type="inferred from homology"/>
<dbReference type="GO" id="GO:0046872">
    <property type="term" value="F:metal ion binding"/>
    <property type="evidence" value="ECO:0007669"/>
    <property type="project" value="UniProtKB-KW"/>
</dbReference>
<keyword evidence="10" id="KW-0813">Transport</keyword>
<keyword evidence="10" id="KW-0406">Ion transport</keyword>
<dbReference type="AlphaFoldDB" id="A0A328NLD5"/>
<evidence type="ECO:0000256" key="1">
    <source>
        <dbReference type="ARBA" id="ARBA00004651"/>
    </source>
</evidence>
<dbReference type="HAMAP" id="MF_00454">
    <property type="entry name" value="FluC"/>
    <property type="match status" value="1"/>
</dbReference>
<accession>A0A328NLD5</accession>
<organism evidence="11 12">
    <name type="scientific">Micromonospora saelicesensis</name>
    <dbReference type="NCBI Taxonomy" id="285676"/>
    <lineage>
        <taxon>Bacteria</taxon>
        <taxon>Bacillati</taxon>
        <taxon>Actinomycetota</taxon>
        <taxon>Actinomycetes</taxon>
        <taxon>Micromonosporales</taxon>
        <taxon>Micromonosporaceae</taxon>
        <taxon>Micromonospora</taxon>
    </lineage>
</organism>
<feature type="binding site" evidence="10">
    <location>
        <position position="78"/>
    </location>
    <ligand>
        <name>Na(+)</name>
        <dbReference type="ChEBI" id="CHEBI:29101"/>
        <note>structural</note>
    </ligand>
</feature>
<evidence type="ECO:0000256" key="7">
    <source>
        <dbReference type="ARBA" id="ARBA00035120"/>
    </source>
</evidence>
<keyword evidence="4 10" id="KW-1133">Transmembrane helix</keyword>
<dbReference type="InterPro" id="IPR003691">
    <property type="entry name" value="FluC"/>
</dbReference>
<keyword evidence="10" id="KW-0479">Metal-binding</keyword>
<dbReference type="PANTHER" id="PTHR28259">
    <property type="entry name" value="FLUORIDE EXPORT PROTEIN 1-RELATED"/>
    <property type="match status" value="1"/>
</dbReference>
<comment type="function">
    <text evidence="9 10">Fluoride-specific ion channel. Important for reducing fluoride concentration in the cell, thus reducing its toxicity.</text>
</comment>
<dbReference type="Proteomes" id="UP000249419">
    <property type="component" value="Unassembled WGS sequence"/>
</dbReference>
<dbReference type="GO" id="GO:0140114">
    <property type="term" value="P:cellular detoxification of fluoride"/>
    <property type="evidence" value="ECO:0007669"/>
    <property type="project" value="UniProtKB-UniRule"/>
</dbReference>
<keyword evidence="10" id="KW-0915">Sodium</keyword>
<evidence type="ECO:0000256" key="6">
    <source>
        <dbReference type="ARBA" id="ARBA00023303"/>
    </source>
</evidence>
<comment type="similarity">
    <text evidence="7 10">Belongs to the fluoride channel Fluc/FEX (TC 1.A.43) family.</text>
</comment>
<dbReference type="Pfam" id="PF02537">
    <property type="entry name" value="CRCB"/>
    <property type="match status" value="1"/>
</dbReference>
<keyword evidence="6 10" id="KW-0407">Ion channel</keyword>
<dbReference type="GO" id="GO:0062054">
    <property type="term" value="F:fluoride channel activity"/>
    <property type="evidence" value="ECO:0007669"/>
    <property type="project" value="UniProtKB-UniRule"/>
</dbReference>
<dbReference type="NCBIfam" id="TIGR00494">
    <property type="entry name" value="crcB"/>
    <property type="match status" value="1"/>
</dbReference>
<feature type="transmembrane region" description="Helical" evidence="10">
    <location>
        <begin position="71"/>
        <end position="88"/>
    </location>
</feature>
<evidence type="ECO:0000256" key="2">
    <source>
        <dbReference type="ARBA" id="ARBA00022475"/>
    </source>
</evidence>
<feature type="transmembrane region" description="Helical" evidence="10">
    <location>
        <begin position="100"/>
        <end position="121"/>
    </location>
</feature>
<feature type="transmembrane region" description="Helical" evidence="10">
    <location>
        <begin position="36"/>
        <end position="59"/>
    </location>
</feature>
<evidence type="ECO:0000256" key="5">
    <source>
        <dbReference type="ARBA" id="ARBA00023136"/>
    </source>
</evidence>
<dbReference type="PANTHER" id="PTHR28259:SF1">
    <property type="entry name" value="FLUORIDE EXPORT PROTEIN 1-RELATED"/>
    <property type="match status" value="1"/>
</dbReference>
<dbReference type="GO" id="GO:0005886">
    <property type="term" value="C:plasma membrane"/>
    <property type="evidence" value="ECO:0007669"/>
    <property type="project" value="UniProtKB-SubCell"/>
</dbReference>
<dbReference type="EMBL" id="PYAG01000040">
    <property type="protein sequence ID" value="RAO27161.1"/>
    <property type="molecule type" value="Genomic_DNA"/>
</dbReference>
<keyword evidence="5 10" id="KW-0472">Membrane</keyword>
<comment type="activity regulation">
    <text evidence="10">Na(+) is not transported, but it plays an essential structural role and its presence is essential for fluoride channel function.</text>
</comment>
<evidence type="ECO:0000313" key="11">
    <source>
        <dbReference type="EMBL" id="RAO27161.1"/>
    </source>
</evidence>
<evidence type="ECO:0000313" key="12">
    <source>
        <dbReference type="Proteomes" id="UP000249419"/>
    </source>
</evidence>
<feature type="transmembrane region" description="Helical" evidence="10">
    <location>
        <begin position="7"/>
        <end position="24"/>
    </location>
</feature>
<keyword evidence="3 10" id="KW-0812">Transmembrane</keyword>
<evidence type="ECO:0000256" key="3">
    <source>
        <dbReference type="ARBA" id="ARBA00022692"/>
    </source>
</evidence>
<comment type="subcellular location">
    <subcellularLocation>
        <location evidence="1 10">Cell membrane</location>
        <topology evidence="1 10">Multi-pass membrane protein</topology>
    </subcellularLocation>
</comment>
<evidence type="ECO:0000256" key="8">
    <source>
        <dbReference type="ARBA" id="ARBA00035585"/>
    </source>
</evidence>
<name>A0A328NLD5_9ACTN</name>
<reference evidence="11 12" key="1">
    <citation type="submission" date="2018-03" db="EMBL/GenBank/DDBJ databases">
        <title>Defining the species Micromonospora saelicesensis and Micromonospora noduli under the framework of genomics.</title>
        <authorList>
            <person name="Riesco R."/>
            <person name="Trujillo M.E."/>
        </authorList>
    </citation>
    <scope>NUCLEOTIDE SEQUENCE [LARGE SCALE GENOMIC DNA]</scope>
    <source>
        <strain evidence="11 12">PSN13</strain>
    </source>
</reference>
<sequence length="136" mass="13901">MNGRMTILAIVVGGGIGATLRYLLGLGLAPSTPPDFPWVTFVINMVGAFALGAVMTLLAAHRLPGPWGKPFLSTGLIGGFTTWSHFIVEADQLIGARRSGVGIAYLVVSIVGGVIAAALGARLAELRVGHPAGRGA</sequence>
<feature type="binding site" evidence="10">
    <location>
        <position position="81"/>
    </location>
    <ligand>
        <name>Na(+)</name>
        <dbReference type="ChEBI" id="CHEBI:29101"/>
        <note>structural</note>
    </ligand>
</feature>
<evidence type="ECO:0000256" key="10">
    <source>
        <dbReference type="HAMAP-Rule" id="MF_00454"/>
    </source>
</evidence>
<comment type="caution">
    <text evidence="11">The sequence shown here is derived from an EMBL/GenBank/DDBJ whole genome shotgun (WGS) entry which is preliminary data.</text>
</comment>
<comment type="catalytic activity">
    <reaction evidence="8">
        <text>fluoride(in) = fluoride(out)</text>
        <dbReference type="Rhea" id="RHEA:76159"/>
        <dbReference type="ChEBI" id="CHEBI:17051"/>
    </reaction>
    <physiologicalReaction direction="left-to-right" evidence="8">
        <dbReference type="Rhea" id="RHEA:76160"/>
    </physiologicalReaction>
</comment>
<protein>
    <recommendedName>
        <fullName evidence="10">Fluoride-specific ion channel FluC</fullName>
    </recommendedName>
</protein>
<gene>
    <name evidence="10" type="primary">fluC</name>
    <name evidence="10" type="synonym">crcB</name>
    <name evidence="11" type="ORF">PSN13_06077</name>
</gene>
<evidence type="ECO:0000256" key="9">
    <source>
        <dbReference type="ARBA" id="ARBA00049940"/>
    </source>
</evidence>
<keyword evidence="2 10" id="KW-1003">Cell membrane</keyword>
<evidence type="ECO:0000256" key="4">
    <source>
        <dbReference type="ARBA" id="ARBA00022989"/>
    </source>
</evidence>